<accession>A0A6B0UBU9</accession>
<dbReference type="AlphaFoldDB" id="A0A6B0UBU9"/>
<protein>
    <submittedName>
        <fullName evidence="1">Putative secreted protein</fullName>
    </submittedName>
</protein>
<organism evidence="1">
    <name type="scientific">Ixodes ricinus</name>
    <name type="common">Common tick</name>
    <name type="synonym">Acarus ricinus</name>
    <dbReference type="NCBI Taxonomy" id="34613"/>
    <lineage>
        <taxon>Eukaryota</taxon>
        <taxon>Metazoa</taxon>
        <taxon>Ecdysozoa</taxon>
        <taxon>Arthropoda</taxon>
        <taxon>Chelicerata</taxon>
        <taxon>Arachnida</taxon>
        <taxon>Acari</taxon>
        <taxon>Parasitiformes</taxon>
        <taxon>Ixodida</taxon>
        <taxon>Ixodoidea</taxon>
        <taxon>Ixodidae</taxon>
        <taxon>Ixodinae</taxon>
        <taxon>Ixodes</taxon>
    </lineage>
</organism>
<name>A0A6B0UBU9_IXORI</name>
<proteinExistence type="predicted"/>
<sequence length="90" mass="9862">MTVGDLFQRAVVWPSWLILPPVLRRTKADAICAGTVQFALHKYLPLCVPMRTARLLWCAATLEATICLCVARGLSFLGGSRATFRGVARS</sequence>
<evidence type="ECO:0000313" key="1">
    <source>
        <dbReference type="EMBL" id="MXU86310.1"/>
    </source>
</evidence>
<dbReference type="EMBL" id="GIFC01004227">
    <property type="protein sequence ID" value="MXU86310.1"/>
    <property type="molecule type" value="Transcribed_RNA"/>
</dbReference>
<reference evidence="1" key="1">
    <citation type="submission" date="2019-12" db="EMBL/GenBank/DDBJ databases">
        <title>An insight into the sialome of adult female Ixodes ricinus ticks feeding for 6 days.</title>
        <authorList>
            <person name="Perner J."/>
            <person name="Ribeiro J.M.C."/>
        </authorList>
    </citation>
    <scope>NUCLEOTIDE SEQUENCE</scope>
    <source>
        <strain evidence="1">Semi-engorged</strain>
        <tissue evidence="1">Salivary glands</tissue>
    </source>
</reference>